<dbReference type="Gene3D" id="1.10.10.10">
    <property type="entry name" value="Winged helix-like DNA-binding domain superfamily/Winged helix DNA-binding domain"/>
    <property type="match status" value="1"/>
</dbReference>
<evidence type="ECO:0000256" key="1">
    <source>
        <dbReference type="ARBA" id="ARBA00023015"/>
    </source>
</evidence>
<dbReference type="RefSeq" id="WP_379571705.1">
    <property type="nucleotide sequence ID" value="NZ_JBHSQK010000112.1"/>
</dbReference>
<evidence type="ECO:0000313" key="6">
    <source>
        <dbReference type="Proteomes" id="UP001596119"/>
    </source>
</evidence>
<keyword evidence="2" id="KW-0238">DNA-binding</keyword>
<dbReference type="PROSITE" id="PS51118">
    <property type="entry name" value="HTH_HXLR"/>
    <property type="match status" value="1"/>
</dbReference>
<name>A0ABW1IG11_9PSEU</name>
<protein>
    <submittedName>
        <fullName evidence="5">Winged helix-turn-helix transcriptional regulator</fullName>
    </submittedName>
</protein>
<dbReference type="InterPro" id="IPR011991">
    <property type="entry name" value="ArsR-like_HTH"/>
</dbReference>
<feature type="domain" description="HTH hxlR-type" evidence="4">
    <location>
        <begin position="23"/>
        <end position="122"/>
    </location>
</feature>
<dbReference type="Proteomes" id="UP001596119">
    <property type="component" value="Unassembled WGS sequence"/>
</dbReference>
<dbReference type="PANTHER" id="PTHR33204:SF18">
    <property type="entry name" value="TRANSCRIPTIONAL REGULATORY PROTEIN"/>
    <property type="match status" value="1"/>
</dbReference>
<evidence type="ECO:0000256" key="3">
    <source>
        <dbReference type="ARBA" id="ARBA00023163"/>
    </source>
</evidence>
<dbReference type="SUPFAM" id="SSF46785">
    <property type="entry name" value="Winged helix' DNA-binding domain"/>
    <property type="match status" value="1"/>
</dbReference>
<dbReference type="InterPro" id="IPR036388">
    <property type="entry name" value="WH-like_DNA-bd_sf"/>
</dbReference>
<evidence type="ECO:0000256" key="2">
    <source>
        <dbReference type="ARBA" id="ARBA00023125"/>
    </source>
</evidence>
<organism evidence="5 6">
    <name type="scientific">Pseudonocardia lutea</name>
    <dbReference type="NCBI Taxonomy" id="2172015"/>
    <lineage>
        <taxon>Bacteria</taxon>
        <taxon>Bacillati</taxon>
        <taxon>Actinomycetota</taxon>
        <taxon>Actinomycetes</taxon>
        <taxon>Pseudonocardiales</taxon>
        <taxon>Pseudonocardiaceae</taxon>
        <taxon>Pseudonocardia</taxon>
    </lineage>
</organism>
<accession>A0ABW1IG11</accession>
<dbReference type="Pfam" id="PF01638">
    <property type="entry name" value="HxlR"/>
    <property type="match status" value="1"/>
</dbReference>
<keyword evidence="1" id="KW-0805">Transcription regulation</keyword>
<keyword evidence="6" id="KW-1185">Reference proteome</keyword>
<dbReference type="CDD" id="cd00090">
    <property type="entry name" value="HTH_ARSR"/>
    <property type="match status" value="1"/>
</dbReference>
<dbReference type="InterPro" id="IPR002577">
    <property type="entry name" value="HTH_HxlR"/>
</dbReference>
<dbReference type="EMBL" id="JBHSQK010000112">
    <property type="protein sequence ID" value="MFC5952636.1"/>
    <property type="molecule type" value="Genomic_DNA"/>
</dbReference>
<reference evidence="6" key="1">
    <citation type="journal article" date="2019" name="Int. J. Syst. Evol. Microbiol.">
        <title>The Global Catalogue of Microorganisms (GCM) 10K type strain sequencing project: providing services to taxonomists for standard genome sequencing and annotation.</title>
        <authorList>
            <consortium name="The Broad Institute Genomics Platform"/>
            <consortium name="The Broad Institute Genome Sequencing Center for Infectious Disease"/>
            <person name="Wu L."/>
            <person name="Ma J."/>
        </authorList>
    </citation>
    <scope>NUCLEOTIDE SEQUENCE [LARGE SCALE GENOMIC DNA]</scope>
    <source>
        <strain evidence="6">CGMCC 4.7397</strain>
    </source>
</reference>
<evidence type="ECO:0000259" key="4">
    <source>
        <dbReference type="PROSITE" id="PS51118"/>
    </source>
</evidence>
<proteinExistence type="predicted"/>
<dbReference type="InterPro" id="IPR036390">
    <property type="entry name" value="WH_DNA-bd_sf"/>
</dbReference>
<comment type="caution">
    <text evidence="5">The sequence shown here is derived from an EMBL/GenBank/DDBJ whole genome shotgun (WGS) entry which is preliminary data.</text>
</comment>
<evidence type="ECO:0000313" key="5">
    <source>
        <dbReference type="EMBL" id="MFC5952636.1"/>
    </source>
</evidence>
<gene>
    <name evidence="5" type="ORF">ACFQH9_30690</name>
</gene>
<dbReference type="PANTHER" id="PTHR33204">
    <property type="entry name" value="TRANSCRIPTIONAL REGULATOR, MARR FAMILY"/>
    <property type="match status" value="1"/>
</dbReference>
<keyword evidence="3" id="KW-0804">Transcription</keyword>
<sequence length="168" mass="18256">MTSAASAPGSPAPGWTDFDSGTCSVARTAALIGDAWTVLVLRDMFNGVRRFDDLAAHLGIARNVLTRRLAGLVEAGLVEKVPYREPGRRERHEYRLTPAGRDLRIVMTALRDWGDRHLAGEAGQPMVIRHADCGAEVHAELRCEAGHLIEPRTKLTSDPGPGARLRSV</sequence>